<reference evidence="3" key="1">
    <citation type="submission" date="2022-11" db="UniProtKB">
        <authorList>
            <consortium name="WormBaseParasite"/>
        </authorList>
    </citation>
    <scope>IDENTIFICATION</scope>
</reference>
<dbReference type="Proteomes" id="UP000887540">
    <property type="component" value="Unplaced"/>
</dbReference>
<sequence>MMRLFRRKTGRQNDVQKQKVARETKSQKNERVEAPSCGFCRKVRRKVKPVANQAINSNEIEEDTSINNTDFSVLPKSADSLSVSSYSPGEDLPEKVNDSETLTDAERTQALKDSCKRLDVLLSQSGIVPAHEAADFTERVARVTFRILNRLPDECHDHVVKNSLWTSLPAFSTDTSKVEGIHTGSMCQSAVPPEDLRNCIHCLYLSSHGYPMMSPRIAH</sequence>
<feature type="region of interest" description="Disordered" evidence="1">
    <location>
        <begin position="82"/>
        <end position="102"/>
    </location>
</feature>
<dbReference type="AlphaFoldDB" id="A0A914E6Z7"/>
<feature type="compositionally biased region" description="Basic and acidic residues" evidence="1">
    <location>
        <begin position="14"/>
        <end position="33"/>
    </location>
</feature>
<proteinExistence type="predicted"/>
<evidence type="ECO:0000313" key="3">
    <source>
        <dbReference type="WBParaSite" id="ACRNAN_scaffold6129.g16991.t1"/>
    </source>
</evidence>
<evidence type="ECO:0000313" key="2">
    <source>
        <dbReference type="Proteomes" id="UP000887540"/>
    </source>
</evidence>
<keyword evidence="2" id="KW-1185">Reference proteome</keyword>
<dbReference type="WBParaSite" id="ACRNAN_scaffold6129.g16991.t1">
    <property type="protein sequence ID" value="ACRNAN_scaffold6129.g16991.t1"/>
    <property type="gene ID" value="ACRNAN_scaffold6129.g16991"/>
</dbReference>
<feature type="compositionally biased region" description="Basic residues" evidence="1">
    <location>
        <begin position="1"/>
        <end position="10"/>
    </location>
</feature>
<protein>
    <submittedName>
        <fullName evidence="3">Uncharacterized protein</fullName>
    </submittedName>
</protein>
<name>A0A914E6Z7_9BILA</name>
<organism evidence="2 3">
    <name type="scientific">Acrobeloides nanus</name>
    <dbReference type="NCBI Taxonomy" id="290746"/>
    <lineage>
        <taxon>Eukaryota</taxon>
        <taxon>Metazoa</taxon>
        <taxon>Ecdysozoa</taxon>
        <taxon>Nematoda</taxon>
        <taxon>Chromadorea</taxon>
        <taxon>Rhabditida</taxon>
        <taxon>Tylenchina</taxon>
        <taxon>Cephalobomorpha</taxon>
        <taxon>Cephaloboidea</taxon>
        <taxon>Cephalobidae</taxon>
        <taxon>Acrobeloides</taxon>
    </lineage>
</organism>
<feature type="compositionally biased region" description="Basic and acidic residues" evidence="1">
    <location>
        <begin position="92"/>
        <end position="102"/>
    </location>
</feature>
<accession>A0A914E6Z7</accession>
<feature type="region of interest" description="Disordered" evidence="1">
    <location>
        <begin position="1"/>
        <end position="33"/>
    </location>
</feature>
<evidence type="ECO:0000256" key="1">
    <source>
        <dbReference type="SAM" id="MobiDB-lite"/>
    </source>
</evidence>